<evidence type="ECO:0000313" key="3">
    <source>
        <dbReference type="EMBL" id="WBW59304.1"/>
    </source>
</evidence>
<dbReference type="InterPro" id="IPR056782">
    <property type="entry name" value="HAD_PNKP"/>
</dbReference>
<name>A0AAJ5QQT8_9ENTR</name>
<dbReference type="InterPro" id="IPR036412">
    <property type="entry name" value="HAD-like_sf"/>
</dbReference>
<dbReference type="AlphaFoldDB" id="A0AAJ5QQT8"/>
<dbReference type="Gene3D" id="3.40.50.1000">
    <property type="entry name" value="HAD superfamily/HAD-like"/>
    <property type="match status" value="1"/>
</dbReference>
<dbReference type="SUPFAM" id="SSF56784">
    <property type="entry name" value="HAD-like"/>
    <property type="match status" value="1"/>
</dbReference>
<keyword evidence="4" id="KW-1185">Reference proteome</keyword>
<evidence type="ECO:0000256" key="1">
    <source>
        <dbReference type="ARBA" id="ARBA00022723"/>
    </source>
</evidence>
<proteinExistence type="predicted"/>
<dbReference type="EMBL" id="CP112887">
    <property type="protein sequence ID" value="WBW59304.1"/>
    <property type="molecule type" value="Genomic_DNA"/>
</dbReference>
<accession>A0AAJ5QQT8</accession>
<protein>
    <recommendedName>
        <fullName evidence="2">Polynucleotide kinase PNKP phosphatase domain-containing protein</fullName>
    </recommendedName>
</protein>
<dbReference type="InterPro" id="IPR023214">
    <property type="entry name" value="HAD_sf"/>
</dbReference>
<dbReference type="GO" id="GO:0046872">
    <property type="term" value="F:metal ion binding"/>
    <property type="evidence" value="ECO:0007669"/>
    <property type="project" value="UniProtKB-KW"/>
</dbReference>
<reference evidence="3 4" key="1">
    <citation type="journal article" date="2023" name="Microbiol. Resour. Announc.">
        <title>Complete Genome Sequence of the First Colistin-Resistant Raoultella electrica Strain.</title>
        <authorList>
            <person name="Aldeia C."/>
            <person name="Campos-Madueno E.I."/>
            <person name="Sendi P."/>
            <person name="Endimiani A."/>
        </authorList>
    </citation>
    <scope>NUCLEOTIDE SEQUENCE [LARGE SCALE GENOMIC DNA]</scope>
    <source>
        <strain evidence="3 4">S2-IND-01-C</strain>
    </source>
</reference>
<keyword evidence="1" id="KW-0479">Metal-binding</keyword>
<sequence>MSAKPCIIVDIDGTLAEFDAEKMRDWVLGSEKQWPPFFAFMAQALPNAAIGKLVALLHAGQQSIVICSGRPDGFRHHTEAWLARHNIAYDGLYLRPEGDDHVADEEVKKGLLQQIIADGYQPWLVIDDRQAVVDFWRSAGLTCLQCAPGDF</sequence>
<dbReference type="RefSeq" id="WP_131050060.1">
    <property type="nucleotide sequence ID" value="NZ_CP041247.1"/>
</dbReference>
<gene>
    <name evidence="3" type="ORF">OR613_14765</name>
</gene>
<evidence type="ECO:0000259" key="2">
    <source>
        <dbReference type="Pfam" id="PF25109"/>
    </source>
</evidence>
<dbReference type="Pfam" id="PF25109">
    <property type="entry name" value="HAD_PNKP"/>
    <property type="match status" value="1"/>
</dbReference>
<feature type="domain" description="Polynucleotide kinase PNKP phosphatase" evidence="2">
    <location>
        <begin position="5"/>
        <end position="151"/>
    </location>
</feature>
<organism evidence="3 4">
    <name type="scientific">Klebsiella electrica</name>
    <dbReference type="NCBI Taxonomy" id="1259973"/>
    <lineage>
        <taxon>Bacteria</taxon>
        <taxon>Pseudomonadati</taxon>
        <taxon>Pseudomonadota</taxon>
        <taxon>Gammaproteobacteria</taxon>
        <taxon>Enterobacterales</taxon>
        <taxon>Enterobacteriaceae</taxon>
        <taxon>Klebsiella/Raoultella group</taxon>
        <taxon>Klebsiella</taxon>
    </lineage>
</organism>
<dbReference type="Proteomes" id="UP001210130">
    <property type="component" value="Chromosome"/>
</dbReference>
<evidence type="ECO:0000313" key="4">
    <source>
        <dbReference type="Proteomes" id="UP001210130"/>
    </source>
</evidence>